<dbReference type="SMART" id="SM00342">
    <property type="entry name" value="HTH_ARAC"/>
    <property type="match status" value="1"/>
</dbReference>
<dbReference type="InterPro" id="IPR020449">
    <property type="entry name" value="Tscrpt_reg_AraC-type_HTH"/>
</dbReference>
<keyword evidence="3" id="KW-0804">Transcription</keyword>
<dbReference type="AlphaFoldDB" id="A0A850QK87"/>
<organism evidence="5 6">
    <name type="scientific">Undibacterium oligocarboniphilum</name>
    <dbReference type="NCBI Taxonomy" id="666702"/>
    <lineage>
        <taxon>Bacteria</taxon>
        <taxon>Pseudomonadati</taxon>
        <taxon>Pseudomonadota</taxon>
        <taxon>Betaproteobacteria</taxon>
        <taxon>Burkholderiales</taxon>
        <taxon>Oxalobacteraceae</taxon>
        <taxon>Undibacterium</taxon>
    </lineage>
</organism>
<dbReference type="GO" id="GO:0000976">
    <property type="term" value="F:transcription cis-regulatory region binding"/>
    <property type="evidence" value="ECO:0007669"/>
    <property type="project" value="TreeGrafter"/>
</dbReference>
<dbReference type="PROSITE" id="PS01124">
    <property type="entry name" value="HTH_ARAC_FAMILY_2"/>
    <property type="match status" value="1"/>
</dbReference>
<dbReference type="PANTHER" id="PTHR47894">
    <property type="entry name" value="HTH-TYPE TRANSCRIPTIONAL REGULATOR GADX"/>
    <property type="match status" value="1"/>
</dbReference>
<dbReference type="InterPro" id="IPR009057">
    <property type="entry name" value="Homeodomain-like_sf"/>
</dbReference>
<dbReference type="EMBL" id="JABXYJ010000004">
    <property type="protein sequence ID" value="NVO77793.1"/>
    <property type="molecule type" value="Genomic_DNA"/>
</dbReference>
<gene>
    <name evidence="5" type="ORF">HV832_08100</name>
</gene>
<accession>A0A850QK87</accession>
<dbReference type="Gene3D" id="1.10.10.60">
    <property type="entry name" value="Homeodomain-like"/>
    <property type="match status" value="1"/>
</dbReference>
<name>A0A850QK87_9BURK</name>
<dbReference type="PROSITE" id="PS00041">
    <property type="entry name" value="HTH_ARAC_FAMILY_1"/>
    <property type="match status" value="1"/>
</dbReference>
<keyword evidence="6" id="KW-1185">Reference proteome</keyword>
<dbReference type="GO" id="GO:0005829">
    <property type="term" value="C:cytosol"/>
    <property type="evidence" value="ECO:0007669"/>
    <property type="project" value="TreeGrafter"/>
</dbReference>
<comment type="caution">
    <text evidence="5">The sequence shown here is derived from an EMBL/GenBank/DDBJ whole genome shotgun (WGS) entry which is preliminary data.</text>
</comment>
<evidence type="ECO:0000259" key="4">
    <source>
        <dbReference type="PROSITE" id="PS01124"/>
    </source>
</evidence>
<dbReference type="Pfam" id="PF12625">
    <property type="entry name" value="Arabinose_bd"/>
    <property type="match status" value="1"/>
</dbReference>
<dbReference type="PANTHER" id="PTHR47894:SF1">
    <property type="entry name" value="HTH-TYPE TRANSCRIPTIONAL REGULATOR VQSM"/>
    <property type="match status" value="1"/>
</dbReference>
<dbReference type="RefSeq" id="WP_176803055.1">
    <property type="nucleotide sequence ID" value="NZ_JABXYJ010000004.1"/>
</dbReference>
<dbReference type="SUPFAM" id="SSF46689">
    <property type="entry name" value="Homeodomain-like"/>
    <property type="match status" value="1"/>
</dbReference>
<dbReference type="PRINTS" id="PR00032">
    <property type="entry name" value="HTHARAC"/>
</dbReference>
<reference evidence="5 6" key="1">
    <citation type="submission" date="2020-06" db="EMBL/GenBank/DDBJ databases">
        <authorList>
            <person name="Qiu C."/>
            <person name="Liu Z."/>
        </authorList>
    </citation>
    <scope>NUCLEOTIDE SEQUENCE [LARGE SCALE GENOMIC DNA]</scope>
    <source>
        <strain evidence="5 6">EM 1</strain>
    </source>
</reference>
<keyword evidence="2" id="KW-0238">DNA-binding</keyword>
<evidence type="ECO:0000313" key="6">
    <source>
        <dbReference type="Proteomes" id="UP000588051"/>
    </source>
</evidence>
<protein>
    <submittedName>
        <fullName evidence="5">Helix-turn-helix domain-containing protein</fullName>
    </submittedName>
</protein>
<evidence type="ECO:0000256" key="3">
    <source>
        <dbReference type="ARBA" id="ARBA00023163"/>
    </source>
</evidence>
<sequence length="365" mass="40180">MPALVTVATSVAPLLSVRDAVFPAHPFSGVLAIGHEQRWRWQQMFPAFAADRHSRISYTQAREGLLQACRYGGADLGLQSGQRKSLPHLGQMAAGMCAQATLEDALRFGLEYQLIAGAMVHLSLEQDAASPHRVALVAHPLFDDPELRDFLEADHLVTAVNAARQLCGQPLPVQQVELRGQQGRSRSLYEAFFGCPVRLGADQSRIVMTHSVLQQRLASPDLAQAQAARLACDAELSAAGLAGRQTLLHQLMALRCEFHNVSHMAAALQMSPRTLQRLLAREGMSYFEITEQVRIDRARRLLQQAGDLEQIAEQLGYSDSRSFRRAFRRWTGLSPTEYRQAVQTGLADCDPVSATGNASALLIHR</sequence>
<dbReference type="Pfam" id="PF12833">
    <property type="entry name" value="HTH_18"/>
    <property type="match status" value="1"/>
</dbReference>
<dbReference type="Proteomes" id="UP000588051">
    <property type="component" value="Unassembled WGS sequence"/>
</dbReference>
<dbReference type="InterPro" id="IPR018060">
    <property type="entry name" value="HTH_AraC"/>
</dbReference>
<dbReference type="InterPro" id="IPR018062">
    <property type="entry name" value="HTH_AraC-typ_CS"/>
</dbReference>
<dbReference type="InterPro" id="IPR032687">
    <property type="entry name" value="AraC-type_N"/>
</dbReference>
<evidence type="ECO:0000313" key="5">
    <source>
        <dbReference type="EMBL" id="NVO77793.1"/>
    </source>
</evidence>
<evidence type="ECO:0000256" key="1">
    <source>
        <dbReference type="ARBA" id="ARBA00023015"/>
    </source>
</evidence>
<feature type="domain" description="HTH araC/xylS-type" evidence="4">
    <location>
        <begin position="260"/>
        <end position="341"/>
    </location>
</feature>
<evidence type="ECO:0000256" key="2">
    <source>
        <dbReference type="ARBA" id="ARBA00023125"/>
    </source>
</evidence>
<proteinExistence type="predicted"/>
<dbReference type="GO" id="GO:0003700">
    <property type="term" value="F:DNA-binding transcription factor activity"/>
    <property type="evidence" value="ECO:0007669"/>
    <property type="project" value="InterPro"/>
</dbReference>
<keyword evidence="1" id="KW-0805">Transcription regulation</keyword>